<evidence type="ECO:0000256" key="1">
    <source>
        <dbReference type="ARBA" id="ARBA00004651"/>
    </source>
</evidence>
<dbReference type="Pfam" id="PF13244">
    <property type="entry name" value="MbhD"/>
    <property type="match status" value="1"/>
</dbReference>
<comment type="caution">
    <text evidence="8">The sequence shown here is derived from an EMBL/GenBank/DDBJ whole genome shotgun (WGS) entry which is preliminary data.</text>
</comment>
<accession>A0A660SBT8</accession>
<evidence type="ECO:0000313" key="8">
    <source>
        <dbReference type="EMBL" id="RKX67373.1"/>
    </source>
</evidence>
<keyword evidence="4 6" id="KW-1133">Transmembrane helix</keyword>
<dbReference type="GO" id="GO:0005886">
    <property type="term" value="C:plasma membrane"/>
    <property type="evidence" value="ECO:0007669"/>
    <property type="project" value="UniProtKB-SubCell"/>
</dbReference>
<feature type="domain" description="MrpA C-terminal/MbhD" evidence="7">
    <location>
        <begin position="10"/>
        <end position="76"/>
    </location>
</feature>
<evidence type="ECO:0000256" key="2">
    <source>
        <dbReference type="ARBA" id="ARBA00022475"/>
    </source>
</evidence>
<evidence type="ECO:0000256" key="5">
    <source>
        <dbReference type="ARBA" id="ARBA00023136"/>
    </source>
</evidence>
<evidence type="ECO:0000256" key="6">
    <source>
        <dbReference type="SAM" id="Phobius"/>
    </source>
</evidence>
<gene>
    <name evidence="8" type="ORF">DRP44_02540</name>
</gene>
<feature type="transmembrane region" description="Helical" evidence="6">
    <location>
        <begin position="52"/>
        <end position="71"/>
    </location>
</feature>
<dbReference type="AlphaFoldDB" id="A0A660SBT8"/>
<dbReference type="Gene3D" id="1.20.120.1200">
    <property type="entry name" value="NADH-ubiquinone/plastoquinone oxidoreductase chain 6, subunit NuoJ"/>
    <property type="match status" value="1"/>
</dbReference>
<reference evidence="8 9" key="1">
    <citation type="submission" date="2018-06" db="EMBL/GenBank/DDBJ databases">
        <title>Extensive metabolic versatility and redundancy in microbially diverse, dynamic hydrothermal sediments.</title>
        <authorList>
            <person name="Dombrowski N."/>
            <person name="Teske A."/>
            <person name="Baker B.J."/>
        </authorList>
    </citation>
    <scope>NUCLEOTIDE SEQUENCE [LARGE SCALE GENOMIC DNA]</scope>
    <source>
        <strain evidence="8">B35_G9</strain>
    </source>
</reference>
<comment type="subcellular location">
    <subcellularLocation>
        <location evidence="1">Cell membrane</location>
        <topology evidence="1">Multi-pass membrane protein</topology>
    </subcellularLocation>
</comment>
<feature type="transmembrane region" description="Helical" evidence="6">
    <location>
        <begin position="28"/>
        <end position="45"/>
    </location>
</feature>
<evidence type="ECO:0000256" key="4">
    <source>
        <dbReference type="ARBA" id="ARBA00022989"/>
    </source>
</evidence>
<dbReference type="Proteomes" id="UP000282321">
    <property type="component" value="Unassembled WGS sequence"/>
</dbReference>
<evidence type="ECO:0000256" key="3">
    <source>
        <dbReference type="ARBA" id="ARBA00022692"/>
    </source>
</evidence>
<evidence type="ECO:0000313" key="9">
    <source>
        <dbReference type="Proteomes" id="UP000282321"/>
    </source>
</evidence>
<dbReference type="InterPro" id="IPR025383">
    <property type="entry name" value="MrpA_C/MbhD"/>
</dbReference>
<evidence type="ECO:0000259" key="7">
    <source>
        <dbReference type="Pfam" id="PF13244"/>
    </source>
</evidence>
<name>A0A660SBT8_UNCT6</name>
<proteinExistence type="predicted"/>
<organism evidence="8 9">
    <name type="scientific">candidate division TA06 bacterium</name>
    <dbReference type="NCBI Taxonomy" id="2250710"/>
    <lineage>
        <taxon>Bacteria</taxon>
        <taxon>Bacteria division TA06</taxon>
    </lineage>
</organism>
<protein>
    <recommendedName>
        <fullName evidence="7">MrpA C-terminal/MbhD domain-containing protein</fullName>
    </recommendedName>
</protein>
<keyword evidence="3 6" id="KW-0812">Transmembrane</keyword>
<sequence length="80" mass="8557">MVILLYLVVLVLAISALCAIFTKDLLVSVVALGVNSLIVSALFFLMHAPDVAITEAAIGAGLSTAIYVFAIRHTKRQEEK</sequence>
<dbReference type="EMBL" id="QNBC01000021">
    <property type="protein sequence ID" value="RKX67373.1"/>
    <property type="molecule type" value="Genomic_DNA"/>
</dbReference>
<keyword evidence="5 6" id="KW-0472">Membrane</keyword>
<dbReference type="InterPro" id="IPR042106">
    <property type="entry name" value="Nuo/plastoQ_OxRdtase_6_NuoJ"/>
</dbReference>
<keyword evidence="2" id="KW-1003">Cell membrane</keyword>